<proteinExistence type="predicted"/>
<evidence type="ECO:0000256" key="1">
    <source>
        <dbReference type="ARBA" id="ARBA00004123"/>
    </source>
</evidence>
<dbReference type="EMBL" id="VAHF01000002">
    <property type="protein sequence ID" value="TXG69317.1"/>
    <property type="molecule type" value="Genomic_DNA"/>
</dbReference>
<keyword evidence="4" id="KW-0732">Signal</keyword>
<feature type="signal peptide" evidence="4">
    <location>
        <begin position="1"/>
        <end position="23"/>
    </location>
</feature>
<dbReference type="PANTHER" id="PTHR12780">
    <property type="entry name" value="RNA POLYMERASE III DNA DIRECTED , 39KD SUBUNIT-RELATED"/>
    <property type="match status" value="1"/>
</dbReference>
<feature type="chain" id="PRO_5022748258" evidence="4">
    <location>
        <begin position="24"/>
        <end position="141"/>
    </location>
</feature>
<dbReference type="OrthoDB" id="613763at2759"/>
<dbReference type="AlphaFoldDB" id="A0A5C7IIW9"/>
<evidence type="ECO:0000256" key="4">
    <source>
        <dbReference type="SAM" id="SignalP"/>
    </source>
</evidence>
<dbReference type="Proteomes" id="UP000323000">
    <property type="component" value="Chromosome 2"/>
</dbReference>
<comment type="subcellular location">
    <subcellularLocation>
        <location evidence="1">Nucleus</location>
    </subcellularLocation>
</comment>
<reference evidence="6" key="1">
    <citation type="journal article" date="2019" name="Gigascience">
        <title>De novo genome assembly of the endangered Acer yangbiense, a plant species with extremely small populations endemic to Yunnan Province, China.</title>
        <authorList>
            <person name="Yang J."/>
            <person name="Wariss H.M."/>
            <person name="Tao L."/>
            <person name="Zhang R."/>
            <person name="Yun Q."/>
            <person name="Hollingsworth P."/>
            <person name="Dao Z."/>
            <person name="Luo G."/>
            <person name="Guo H."/>
            <person name="Ma Y."/>
            <person name="Sun W."/>
        </authorList>
    </citation>
    <scope>NUCLEOTIDE SEQUENCE [LARGE SCALE GENOMIC DNA]</scope>
    <source>
        <strain evidence="6">cv. Malutang</strain>
    </source>
</reference>
<evidence type="ECO:0000256" key="2">
    <source>
        <dbReference type="ARBA" id="ARBA00023163"/>
    </source>
</evidence>
<dbReference type="Pfam" id="PF05158">
    <property type="entry name" value="RNA_pol_Rpc34"/>
    <property type="match status" value="1"/>
</dbReference>
<sequence>MIMRRILVLHYVVLMMMWLLSISDMPAINTPTACHTHKSHYSELLEVHNFVIGSHFMLAGFEPSKELSGGAWYADGKLDMDFIKIVRKQCVKHIVRLKVATFEGISDALKRSGIFKEDLTKQQIEGILRAMVSELVLQKLM</sequence>
<organism evidence="5 6">
    <name type="scientific">Acer yangbiense</name>
    <dbReference type="NCBI Taxonomy" id="1000413"/>
    <lineage>
        <taxon>Eukaryota</taxon>
        <taxon>Viridiplantae</taxon>
        <taxon>Streptophyta</taxon>
        <taxon>Embryophyta</taxon>
        <taxon>Tracheophyta</taxon>
        <taxon>Spermatophyta</taxon>
        <taxon>Magnoliopsida</taxon>
        <taxon>eudicotyledons</taxon>
        <taxon>Gunneridae</taxon>
        <taxon>Pentapetalae</taxon>
        <taxon>rosids</taxon>
        <taxon>malvids</taxon>
        <taxon>Sapindales</taxon>
        <taxon>Sapindaceae</taxon>
        <taxon>Hippocastanoideae</taxon>
        <taxon>Acereae</taxon>
        <taxon>Acer</taxon>
    </lineage>
</organism>
<dbReference type="GO" id="GO:0005666">
    <property type="term" value="C:RNA polymerase III complex"/>
    <property type="evidence" value="ECO:0007669"/>
    <property type="project" value="InterPro"/>
</dbReference>
<dbReference type="InterPro" id="IPR007832">
    <property type="entry name" value="RNA_pol_Rpc34"/>
</dbReference>
<keyword evidence="6" id="KW-1185">Reference proteome</keyword>
<evidence type="ECO:0000313" key="5">
    <source>
        <dbReference type="EMBL" id="TXG69317.1"/>
    </source>
</evidence>
<keyword evidence="2" id="KW-0804">Transcription</keyword>
<gene>
    <name evidence="5" type="ORF">EZV62_004252</name>
</gene>
<protein>
    <submittedName>
        <fullName evidence="5">Uncharacterized protein</fullName>
    </submittedName>
</protein>
<keyword evidence="3" id="KW-0539">Nucleus</keyword>
<evidence type="ECO:0000256" key="3">
    <source>
        <dbReference type="ARBA" id="ARBA00023242"/>
    </source>
</evidence>
<dbReference type="GO" id="GO:0006383">
    <property type="term" value="P:transcription by RNA polymerase III"/>
    <property type="evidence" value="ECO:0007669"/>
    <property type="project" value="InterPro"/>
</dbReference>
<dbReference type="InterPro" id="IPR016049">
    <property type="entry name" value="RNA_pol_Rpc34-like"/>
</dbReference>
<accession>A0A5C7IIW9</accession>
<name>A0A5C7IIW9_9ROSI</name>
<evidence type="ECO:0000313" key="6">
    <source>
        <dbReference type="Proteomes" id="UP000323000"/>
    </source>
</evidence>
<comment type="caution">
    <text evidence="5">The sequence shown here is derived from an EMBL/GenBank/DDBJ whole genome shotgun (WGS) entry which is preliminary data.</text>
</comment>